<proteinExistence type="predicted"/>
<name>A0ABR3G5C9_9PEZI</name>
<evidence type="ECO:0000313" key="4">
    <source>
        <dbReference type="Proteomes" id="UP001447188"/>
    </source>
</evidence>
<dbReference type="PROSITE" id="PS00108">
    <property type="entry name" value="PROTEIN_KINASE_ST"/>
    <property type="match status" value="1"/>
</dbReference>
<dbReference type="InterPro" id="IPR011009">
    <property type="entry name" value="Kinase-like_dom_sf"/>
</dbReference>
<dbReference type="Pfam" id="PF00069">
    <property type="entry name" value="Pkinase"/>
    <property type="match status" value="1"/>
</dbReference>
<protein>
    <recommendedName>
        <fullName evidence="2">Protein kinase domain-containing protein</fullName>
    </recommendedName>
</protein>
<sequence length="417" mass="45982">MSRLDRYKLESTFGEDSVVHTTYRTDLTTRERNTAVQTTWTDGRTLGSGGFGIVIVQQTNSGELRAVKKILKGYGKVDYSRELLVLTKVAHREDLFVKFLGWYENRDCIFIAMEYIEYGDLGHYLKTSGIRSTRNVQQITRQLLEGLATLHGLDITHRDMKPQNVLIASPEPIWVKIADFGGSKRAKGTVLHTRIGTQGYTAPEILGLLTYGADTSGYSNGVDMWSLGCVVHELLTAQIPFLEAERTGTIMSGLDTDFADEMPLQDLSALKAFCDGTSDFPTEVLRLSGASDGAVEFVKSLLVASPGSRAAAVMALQSQWLRQDEDRVSLAPILSVEGSGASISISQVAVNGELNRELRSEEEDQVIQMIRLTGDPSAANIPTSHPPSRTSVVRSREDSVQYVFFPRVDHMSPKATR</sequence>
<dbReference type="SUPFAM" id="SSF56112">
    <property type="entry name" value="Protein kinase-like (PK-like)"/>
    <property type="match status" value="1"/>
</dbReference>
<dbReference type="PROSITE" id="PS50011">
    <property type="entry name" value="PROTEIN_KINASE_DOM"/>
    <property type="match status" value="1"/>
</dbReference>
<dbReference type="PANTHER" id="PTHR44167">
    <property type="entry name" value="OVARIAN-SPECIFIC SERINE/THREONINE-PROTEIN KINASE LOK-RELATED"/>
    <property type="match status" value="1"/>
</dbReference>
<feature type="compositionally biased region" description="Polar residues" evidence="1">
    <location>
        <begin position="380"/>
        <end position="393"/>
    </location>
</feature>
<dbReference type="PANTHER" id="PTHR44167:SF29">
    <property type="entry name" value="SERINE_THREONINE PROTEIN KINASE-43"/>
    <property type="match status" value="1"/>
</dbReference>
<accession>A0ABR3G5C9</accession>
<organism evidence="3 4">
    <name type="scientific">Discina gigas</name>
    <dbReference type="NCBI Taxonomy" id="1032678"/>
    <lineage>
        <taxon>Eukaryota</taxon>
        <taxon>Fungi</taxon>
        <taxon>Dikarya</taxon>
        <taxon>Ascomycota</taxon>
        <taxon>Pezizomycotina</taxon>
        <taxon>Pezizomycetes</taxon>
        <taxon>Pezizales</taxon>
        <taxon>Discinaceae</taxon>
        <taxon>Discina</taxon>
    </lineage>
</organism>
<dbReference type="Gene3D" id="1.10.510.10">
    <property type="entry name" value="Transferase(Phosphotransferase) domain 1"/>
    <property type="match status" value="1"/>
</dbReference>
<evidence type="ECO:0000313" key="3">
    <source>
        <dbReference type="EMBL" id="KAL0631157.1"/>
    </source>
</evidence>
<dbReference type="SMART" id="SM00220">
    <property type="entry name" value="S_TKc"/>
    <property type="match status" value="1"/>
</dbReference>
<feature type="region of interest" description="Disordered" evidence="1">
    <location>
        <begin position="374"/>
        <end position="393"/>
    </location>
</feature>
<evidence type="ECO:0000256" key="1">
    <source>
        <dbReference type="SAM" id="MobiDB-lite"/>
    </source>
</evidence>
<reference evidence="3 4" key="1">
    <citation type="submission" date="2024-02" db="EMBL/GenBank/DDBJ databases">
        <title>Discinaceae phylogenomics.</title>
        <authorList>
            <person name="Dirks A.C."/>
            <person name="James T.Y."/>
        </authorList>
    </citation>
    <scope>NUCLEOTIDE SEQUENCE [LARGE SCALE GENOMIC DNA]</scope>
    <source>
        <strain evidence="3 4">ACD0624</strain>
    </source>
</reference>
<comment type="caution">
    <text evidence="3">The sequence shown here is derived from an EMBL/GenBank/DDBJ whole genome shotgun (WGS) entry which is preliminary data.</text>
</comment>
<gene>
    <name evidence="3" type="ORF">Q9L58_009990</name>
</gene>
<feature type="domain" description="Protein kinase" evidence="2">
    <location>
        <begin position="40"/>
        <end position="321"/>
    </location>
</feature>
<keyword evidence="4" id="KW-1185">Reference proteome</keyword>
<dbReference type="InterPro" id="IPR000719">
    <property type="entry name" value="Prot_kinase_dom"/>
</dbReference>
<dbReference type="Proteomes" id="UP001447188">
    <property type="component" value="Unassembled WGS sequence"/>
</dbReference>
<dbReference type="InterPro" id="IPR008271">
    <property type="entry name" value="Ser/Thr_kinase_AS"/>
</dbReference>
<evidence type="ECO:0000259" key="2">
    <source>
        <dbReference type="PROSITE" id="PS50011"/>
    </source>
</evidence>
<dbReference type="EMBL" id="JBBBZM010000290">
    <property type="protein sequence ID" value="KAL0631157.1"/>
    <property type="molecule type" value="Genomic_DNA"/>
</dbReference>